<dbReference type="AlphaFoldDB" id="A0A4R6YTY7"/>
<gene>
    <name evidence="1" type="ORF">DFR29_10922</name>
</gene>
<dbReference type="Proteomes" id="UP000295293">
    <property type="component" value="Unassembled WGS sequence"/>
</dbReference>
<dbReference type="SUPFAM" id="SSF53335">
    <property type="entry name" value="S-adenosyl-L-methionine-dependent methyltransferases"/>
    <property type="match status" value="1"/>
</dbReference>
<dbReference type="EMBL" id="SNZH01000009">
    <property type="protein sequence ID" value="TDR41966.1"/>
    <property type="molecule type" value="Genomic_DNA"/>
</dbReference>
<evidence type="ECO:0000313" key="1">
    <source>
        <dbReference type="EMBL" id="TDR41966.1"/>
    </source>
</evidence>
<dbReference type="Gene3D" id="3.40.50.150">
    <property type="entry name" value="Vaccinia Virus protein VP39"/>
    <property type="match status" value="1"/>
</dbReference>
<dbReference type="Pfam" id="PF13489">
    <property type="entry name" value="Methyltransf_23"/>
    <property type="match status" value="1"/>
</dbReference>
<dbReference type="InterPro" id="IPR029063">
    <property type="entry name" value="SAM-dependent_MTases_sf"/>
</dbReference>
<sequence>MRRLDALRADFDVLRSLLRGMPRDVPLQQRLQSFYAPQAGQYDAFRERLLQGRRELIASLNLPPNARVVELGGGTGRNLDFFTPQQWSRIARFELVDLCPALIERARERRANDDRIRIHEADATAWKPSGPVDCVYLSYALSMIPDWRGAIANALHMLKPGGTLAVVDFYVSPAQPQLGRARHGAFTRWFWPRWFGHDGVMPSAEHLPLLGELMPQHALVESRARVPYLPLLRVPYYRFVGRKPLRD</sequence>
<name>A0A4R6YTY7_9GAMM</name>
<dbReference type="PANTHER" id="PTHR47473">
    <property type="entry name" value="BTA1P"/>
    <property type="match status" value="1"/>
</dbReference>
<proteinExistence type="predicted"/>
<dbReference type="PANTHER" id="PTHR47473:SF1">
    <property type="entry name" value="METHYLTRANSFERASE DOMAIN-CONTAINING PROTEIN"/>
    <property type="match status" value="1"/>
</dbReference>
<organism evidence="1 2">
    <name type="scientific">Tahibacter aquaticus</name>
    <dbReference type="NCBI Taxonomy" id="520092"/>
    <lineage>
        <taxon>Bacteria</taxon>
        <taxon>Pseudomonadati</taxon>
        <taxon>Pseudomonadota</taxon>
        <taxon>Gammaproteobacteria</taxon>
        <taxon>Lysobacterales</taxon>
        <taxon>Rhodanobacteraceae</taxon>
        <taxon>Tahibacter</taxon>
    </lineage>
</organism>
<dbReference type="GO" id="GO:0032259">
    <property type="term" value="P:methylation"/>
    <property type="evidence" value="ECO:0007669"/>
    <property type="project" value="UniProtKB-KW"/>
</dbReference>
<dbReference type="CDD" id="cd02440">
    <property type="entry name" value="AdoMet_MTases"/>
    <property type="match status" value="1"/>
</dbReference>
<dbReference type="OrthoDB" id="9791837at2"/>
<keyword evidence="1" id="KW-0489">Methyltransferase</keyword>
<dbReference type="GO" id="GO:0008168">
    <property type="term" value="F:methyltransferase activity"/>
    <property type="evidence" value="ECO:0007669"/>
    <property type="project" value="UniProtKB-KW"/>
</dbReference>
<evidence type="ECO:0000313" key="2">
    <source>
        <dbReference type="Proteomes" id="UP000295293"/>
    </source>
</evidence>
<accession>A0A4R6YTY7</accession>
<keyword evidence="2" id="KW-1185">Reference proteome</keyword>
<reference evidence="1 2" key="1">
    <citation type="submission" date="2019-03" db="EMBL/GenBank/DDBJ databases">
        <title>Genomic Encyclopedia of Type Strains, Phase IV (KMG-IV): sequencing the most valuable type-strain genomes for metagenomic binning, comparative biology and taxonomic classification.</title>
        <authorList>
            <person name="Goeker M."/>
        </authorList>
    </citation>
    <scope>NUCLEOTIDE SEQUENCE [LARGE SCALE GENOMIC DNA]</scope>
    <source>
        <strain evidence="1 2">DSM 21667</strain>
    </source>
</reference>
<keyword evidence="1" id="KW-0808">Transferase</keyword>
<dbReference type="RefSeq" id="WP_133819467.1">
    <property type="nucleotide sequence ID" value="NZ_SNZH01000009.1"/>
</dbReference>
<comment type="caution">
    <text evidence="1">The sequence shown here is derived from an EMBL/GenBank/DDBJ whole genome shotgun (WGS) entry which is preliminary data.</text>
</comment>
<protein>
    <submittedName>
        <fullName evidence="1">S-adenosylmethionine-diacylgycerolhomoserine-N-methyltransferase</fullName>
    </submittedName>
</protein>